<evidence type="ECO:0000313" key="12">
    <source>
        <dbReference type="Proteomes" id="UP000290848"/>
    </source>
</evidence>
<proteinExistence type="predicted"/>
<keyword evidence="7" id="KW-0479">Metal-binding</keyword>
<name>A0A4Q0M9A6_9SPHI</name>
<dbReference type="PIRSF" id="PIRSF005091">
    <property type="entry name" value="Mmb_sulf_HI1246"/>
    <property type="match status" value="1"/>
</dbReference>
<feature type="binding site" evidence="8">
    <location>
        <position position="283"/>
    </location>
    <ligand>
        <name>Mn(2+)</name>
        <dbReference type="ChEBI" id="CHEBI:29035"/>
    </ligand>
</feature>
<dbReference type="InterPro" id="IPR050448">
    <property type="entry name" value="OpgB/LTA_synthase_biosynth"/>
</dbReference>
<feature type="transmembrane region" description="Helical" evidence="9">
    <location>
        <begin position="12"/>
        <end position="37"/>
    </location>
</feature>
<dbReference type="Gene3D" id="3.30.1120.80">
    <property type="match status" value="1"/>
</dbReference>
<evidence type="ECO:0000256" key="3">
    <source>
        <dbReference type="ARBA" id="ARBA00022692"/>
    </source>
</evidence>
<evidence type="ECO:0000256" key="6">
    <source>
        <dbReference type="PIRSR" id="PIRSR005091-1"/>
    </source>
</evidence>
<reference evidence="11 12" key="1">
    <citation type="submission" date="2018-12" db="EMBL/GenBank/DDBJ databases">
        <title>The Draft Genome Sequence of the Soil Bacterium Pedobacter tournemirensis R1.</title>
        <authorList>
            <person name="He J."/>
        </authorList>
    </citation>
    <scope>NUCLEOTIDE SEQUENCE [LARGE SCALE GENOMIC DNA]</scope>
    <source>
        <strain evidence="11 12">R1</strain>
    </source>
</reference>
<gene>
    <name evidence="11" type="ORF">EKH83_11690</name>
</gene>
<dbReference type="CDD" id="cd16015">
    <property type="entry name" value="LTA_synthase"/>
    <property type="match status" value="1"/>
</dbReference>
<keyword evidence="7" id="KW-0464">Manganese</keyword>
<dbReference type="InterPro" id="IPR000917">
    <property type="entry name" value="Sulfatase_N"/>
</dbReference>
<dbReference type="GO" id="GO:0005886">
    <property type="term" value="C:plasma membrane"/>
    <property type="evidence" value="ECO:0007669"/>
    <property type="project" value="UniProtKB-SubCell"/>
</dbReference>
<dbReference type="InterPro" id="IPR017850">
    <property type="entry name" value="Alkaline_phosphatase_core_sf"/>
</dbReference>
<dbReference type="PANTHER" id="PTHR47371">
    <property type="entry name" value="LIPOTEICHOIC ACID SYNTHASE"/>
    <property type="match status" value="1"/>
</dbReference>
<feature type="transmembrane region" description="Helical" evidence="9">
    <location>
        <begin position="146"/>
        <end position="165"/>
    </location>
</feature>
<dbReference type="Gene3D" id="3.40.720.10">
    <property type="entry name" value="Alkaline Phosphatase, subunit A"/>
    <property type="match status" value="1"/>
</dbReference>
<comment type="subcellular location">
    <subcellularLocation>
        <location evidence="1">Cell membrane</location>
        <topology evidence="1">Multi-pass membrane protein</topology>
    </subcellularLocation>
</comment>
<feature type="active site" evidence="6">
    <location>
        <position position="329"/>
    </location>
</feature>
<dbReference type="Pfam" id="PF00884">
    <property type="entry name" value="Sulfatase"/>
    <property type="match status" value="1"/>
</dbReference>
<feature type="binding site" evidence="8">
    <location>
        <position position="499"/>
    </location>
    <ligand>
        <name>Mn(2+)</name>
        <dbReference type="ChEBI" id="CHEBI:29035"/>
    </ligand>
</feature>
<dbReference type="SUPFAM" id="SSF53649">
    <property type="entry name" value="Alkaline phosphatase-like"/>
    <property type="match status" value="1"/>
</dbReference>
<evidence type="ECO:0000256" key="8">
    <source>
        <dbReference type="PIRSR" id="PIRSR005091-3"/>
    </source>
</evidence>
<feature type="transmembrane region" description="Helical" evidence="9">
    <location>
        <begin position="95"/>
        <end position="116"/>
    </location>
</feature>
<dbReference type="Proteomes" id="UP000290848">
    <property type="component" value="Unassembled WGS sequence"/>
</dbReference>
<protein>
    <submittedName>
        <fullName evidence="11">LTA synthase family protein</fullName>
    </submittedName>
</protein>
<feature type="transmembrane region" description="Helical" evidence="9">
    <location>
        <begin position="177"/>
        <end position="199"/>
    </location>
</feature>
<comment type="caution">
    <text evidence="11">The sequence shown here is derived from an EMBL/GenBank/DDBJ whole genome shotgun (WGS) entry which is preliminary data.</text>
</comment>
<feature type="binding site" evidence="8">
    <location>
        <position position="498"/>
    </location>
    <ligand>
        <name>Mn(2+)</name>
        <dbReference type="ChEBI" id="CHEBI:29035"/>
    </ligand>
</feature>
<dbReference type="PANTHER" id="PTHR47371:SF3">
    <property type="entry name" value="PHOSPHOGLYCEROL TRANSFERASE I"/>
    <property type="match status" value="1"/>
</dbReference>
<evidence type="ECO:0000313" key="11">
    <source>
        <dbReference type="EMBL" id="RXF69533.1"/>
    </source>
</evidence>
<organism evidence="11 12">
    <name type="scientific">Arcticibacter tournemirensis</name>
    <dbReference type="NCBI Taxonomy" id="699437"/>
    <lineage>
        <taxon>Bacteria</taxon>
        <taxon>Pseudomonadati</taxon>
        <taxon>Bacteroidota</taxon>
        <taxon>Sphingobacteriia</taxon>
        <taxon>Sphingobacteriales</taxon>
        <taxon>Sphingobacteriaceae</taxon>
        <taxon>Arcticibacter</taxon>
    </lineage>
</organism>
<evidence type="ECO:0000256" key="5">
    <source>
        <dbReference type="ARBA" id="ARBA00023136"/>
    </source>
</evidence>
<evidence type="ECO:0000256" key="9">
    <source>
        <dbReference type="SAM" id="Phobius"/>
    </source>
</evidence>
<sequence>MFRGLRSLGQNIYISLLLKLLLIAALYTVCRIAYYLFNASLFPAINAGAFLLILAGGLKFDISAILYTNALYIASQIIPFKFRHHPLYQKVTSGIFYVVNGLALVANIADIAYYPFTLKRTTFTVFSQFSGEQNRLRLLSRFLFDYWYLLLLLIILVMAMVWLYQRIGKHKVTFRNPVAYYLSSLLMIPVVAGLFIAGARGGFRHSTRPITLSNAGEYVENPAEQNIVLNTPFALLRTIKTKSLKKEQFFSQQQLDSLYNPLKAPDSSAAPFVKKNVVVILLESFSREYLGGFNRDLEGGKYKGYTPFLDSLMERSLVFTNAYANGRKSIEGLPSVLASIPGIQEPFVLSDYSYNRINSFGNLLSAEGYHTSFFHGAPNGSMGFSSFVKMAGIKNYYGMTEYDNDDDFDGMWGIWDEPFMQFWAQNLNRFKQPFFSALFSVSSHHPFKIPEKYEGRFPEGTLPVHRGVGYTDFSLKQFFKTASRMSWYRNTLFVITADHSSVAWHEEYKTSLGAYAVPIMIYDPSGDLKGRNDQPVQQADILPSVLNYLHFKKPYFAFGNDMIRYSDNHPVIHFTDGLYQIIMGDFVLMFDGEKSVEMYNYRSDRLLSRNIINTGDPMQNKLEMHVKAFIQQYNAHMIDNTLTVNHNSSLKIHNP</sequence>
<evidence type="ECO:0000259" key="10">
    <source>
        <dbReference type="Pfam" id="PF00884"/>
    </source>
</evidence>
<dbReference type="GO" id="GO:0046872">
    <property type="term" value="F:metal ion binding"/>
    <property type="evidence" value="ECO:0007669"/>
    <property type="project" value="UniProtKB-KW"/>
</dbReference>
<evidence type="ECO:0000256" key="1">
    <source>
        <dbReference type="ARBA" id="ARBA00004651"/>
    </source>
</evidence>
<evidence type="ECO:0000256" key="2">
    <source>
        <dbReference type="ARBA" id="ARBA00022475"/>
    </source>
</evidence>
<feature type="domain" description="Sulfatase N-terminal" evidence="10">
    <location>
        <begin position="275"/>
        <end position="549"/>
    </location>
</feature>
<keyword evidence="2" id="KW-1003">Cell membrane</keyword>
<accession>A0A4Q0M9A6</accession>
<keyword evidence="5 9" id="KW-0472">Membrane</keyword>
<dbReference type="EMBL" id="RXOC01000007">
    <property type="protein sequence ID" value="RXF69533.1"/>
    <property type="molecule type" value="Genomic_DNA"/>
</dbReference>
<keyword evidence="3 9" id="KW-0812">Transmembrane</keyword>
<dbReference type="InterPro" id="IPR012160">
    <property type="entry name" value="LtaS-like"/>
</dbReference>
<keyword evidence="4 9" id="KW-1133">Transmembrane helix</keyword>
<dbReference type="AlphaFoldDB" id="A0A4Q0M9A6"/>
<feature type="transmembrane region" description="Helical" evidence="9">
    <location>
        <begin position="49"/>
        <end position="74"/>
    </location>
</feature>
<feature type="binding site" evidence="7">
    <location>
        <position position="444"/>
    </location>
    <ligand>
        <name>substrate</name>
    </ligand>
</feature>
<evidence type="ECO:0000256" key="7">
    <source>
        <dbReference type="PIRSR" id="PIRSR005091-2"/>
    </source>
</evidence>
<evidence type="ECO:0000256" key="4">
    <source>
        <dbReference type="ARBA" id="ARBA00022989"/>
    </source>
</evidence>